<evidence type="ECO:0000256" key="1">
    <source>
        <dbReference type="SAM" id="Phobius"/>
    </source>
</evidence>
<dbReference type="RefSeq" id="WP_066957100.1">
    <property type="nucleotide sequence ID" value="NZ_BCNX01000007.1"/>
</dbReference>
<protein>
    <recommendedName>
        <fullName evidence="4">Right handed beta helix region</fullName>
    </recommendedName>
</protein>
<keyword evidence="1" id="KW-1133">Transmembrane helix</keyword>
<dbReference type="EMBL" id="FNFT01000008">
    <property type="protein sequence ID" value="SDK35650.1"/>
    <property type="molecule type" value="Genomic_DNA"/>
</dbReference>
<keyword evidence="1" id="KW-0472">Membrane</keyword>
<keyword evidence="1" id="KW-0812">Transmembrane</keyword>
<dbReference type="InterPro" id="IPR012334">
    <property type="entry name" value="Pectin_lyas_fold"/>
</dbReference>
<feature type="transmembrane region" description="Helical" evidence="1">
    <location>
        <begin position="14"/>
        <end position="35"/>
    </location>
</feature>
<dbReference type="OrthoDB" id="105642at2157"/>
<evidence type="ECO:0000313" key="2">
    <source>
        <dbReference type="EMBL" id="SDK35650.1"/>
    </source>
</evidence>
<sequence>MPTRLHLGAKEKRILIAIAFLVAVIGAVVLFMHFFPPVPKPPPLPPSPITPIPTTPVVPPEVPGPTVVVAARDSSPASKARADIHCDGTDDHLDIQRAFERLPSSGGTVALTEGTFNCAGSIYPRADSMLRGEGPDATFLEFTKNGRLLVSNESVTLCNFHIRGTGYSGTGKEPWLGVLTIYASHAKILGIEGTADASTQAVFLLLHDPDIYAPTLEDVEFINCRAVDTGTYGFLHNAWGSTNKVIRNVRYENCEAINCGKFGQFNPWVTGFNFAELNDIEGLRVTNCLAEGTLESGFHFEWEPQKRDCILENCISKNNGQKAYPMKPYREDDMSTHYFGCGFYAPRGDITFINCYSEGNSRYGFYATNGGKLYNCIDRNVGAGKTDYRIVQPASFYAAPTQSIAPSLVLENCSSIDSNGYGLQIDLASDVWISGFHLINPAGIDGKATNLGGSYGGPLANSVINIYASGDRAETLIWARNNENVEYSGQIISNAPKPFVIEGDRTRAVRIKDMEIVSASLAPYSNGVILSNSVPAGAVTFENVAVTSRTQ</sequence>
<proteinExistence type="predicted"/>
<dbReference type="SUPFAM" id="SSF51126">
    <property type="entry name" value="Pectin lyase-like"/>
    <property type="match status" value="2"/>
</dbReference>
<organism evidence="2 3">
    <name type="scientific">Methanoculleus thermophilus</name>
    <dbReference type="NCBI Taxonomy" id="2200"/>
    <lineage>
        <taxon>Archaea</taxon>
        <taxon>Methanobacteriati</taxon>
        <taxon>Methanobacteriota</taxon>
        <taxon>Stenosarchaea group</taxon>
        <taxon>Methanomicrobia</taxon>
        <taxon>Methanomicrobiales</taxon>
        <taxon>Methanomicrobiaceae</taxon>
        <taxon>Methanoculleus</taxon>
    </lineage>
</organism>
<dbReference type="Proteomes" id="UP000326500">
    <property type="component" value="Unassembled WGS sequence"/>
</dbReference>
<gene>
    <name evidence="2" type="ORF">SAMN04488571_10854</name>
</gene>
<dbReference type="AlphaFoldDB" id="A0A1G9B9F5"/>
<evidence type="ECO:0000313" key="3">
    <source>
        <dbReference type="Proteomes" id="UP000326500"/>
    </source>
</evidence>
<keyword evidence="3" id="KW-1185">Reference proteome</keyword>
<dbReference type="Gene3D" id="2.160.20.10">
    <property type="entry name" value="Single-stranded right-handed beta-helix, Pectin lyase-like"/>
    <property type="match status" value="1"/>
</dbReference>
<evidence type="ECO:0008006" key="4">
    <source>
        <dbReference type="Google" id="ProtNLM"/>
    </source>
</evidence>
<reference evidence="2 3" key="1">
    <citation type="submission" date="2016-10" db="EMBL/GenBank/DDBJ databases">
        <authorList>
            <person name="Varghese N."/>
            <person name="Submissions S."/>
        </authorList>
    </citation>
    <scope>NUCLEOTIDE SEQUENCE [LARGE SCALE GENOMIC DNA]</scope>
    <source>
        <strain evidence="2 3">DSM 2373</strain>
    </source>
</reference>
<dbReference type="InterPro" id="IPR011050">
    <property type="entry name" value="Pectin_lyase_fold/virulence"/>
</dbReference>
<dbReference type="STRING" id="2200.GCA_001571405_01243"/>
<accession>A0A1G9B9F5</accession>
<name>A0A1G9B9F5_9EURY</name>